<evidence type="ECO:0000313" key="1">
    <source>
        <dbReference type="EMBL" id="RTG99949.1"/>
    </source>
</evidence>
<evidence type="ECO:0000313" key="9">
    <source>
        <dbReference type="Proteomes" id="UP000287155"/>
    </source>
</evidence>
<dbReference type="EMBL" id="PELW01000096">
    <property type="protein sequence ID" value="RTH26741.1"/>
    <property type="molecule type" value="Genomic_DNA"/>
</dbReference>
<dbReference type="Proteomes" id="UP000288073">
    <property type="component" value="Unassembled WGS sequence"/>
</dbReference>
<comment type="caution">
    <text evidence="4">The sequence shown here is derived from an EMBL/GenBank/DDBJ whole genome shotgun (WGS) entry which is preliminary data.</text>
</comment>
<evidence type="ECO:0000313" key="10">
    <source>
        <dbReference type="Proteomes" id="UP000287467"/>
    </source>
</evidence>
<organism evidence="4 9">
    <name type="scientific">Thermus scotoductus</name>
    <dbReference type="NCBI Taxonomy" id="37636"/>
    <lineage>
        <taxon>Bacteria</taxon>
        <taxon>Thermotogati</taxon>
        <taxon>Deinococcota</taxon>
        <taxon>Deinococci</taxon>
        <taxon>Thermales</taxon>
        <taxon>Thermaceae</taxon>
        <taxon>Thermus</taxon>
    </lineage>
</organism>
<dbReference type="Proteomes" id="UP000288082">
    <property type="component" value="Unassembled WGS sequence"/>
</dbReference>
<evidence type="ECO:0000313" key="4">
    <source>
        <dbReference type="EMBL" id="RTI16351.1"/>
    </source>
</evidence>
<dbReference type="Proteomes" id="UP000286712">
    <property type="component" value="Unassembled WGS sequence"/>
</dbReference>
<dbReference type="EMBL" id="PELP01000561">
    <property type="protein sequence ID" value="RTG99949.1"/>
    <property type="molecule type" value="Genomic_DNA"/>
</dbReference>
<dbReference type="EMBL" id="PEMJ01000088">
    <property type="protein sequence ID" value="RTI16351.1"/>
    <property type="molecule type" value="Genomic_DNA"/>
</dbReference>
<protein>
    <submittedName>
        <fullName evidence="4">Uncharacterized protein</fullName>
    </submittedName>
</protein>
<evidence type="ECO:0000313" key="7">
    <source>
        <dbReference type="Proteomes" id="UP000286712"/>
    </source>
</evidence>
<dbReference type="Proteomes" id="UP000287155">
    <property type="component" value="Unassembled WGS sequence"/>
</dbReference>
<dbReference type="AlphaFoldDB" id="A0A430V1J8"/>
<evidence type="ECO:0000313" key="11">
    <source>
        <dbReference type="Proteomes" id="UP000288073"/>
    </source>
</evidence>
<dbReference type="Proteomes" id="UP000286734">
    <property type="component" value="Unassembled WGS sequence"/>
</dbReference>
<gene>
    <name evidence="6" type="ORF">CSW14_07065</name>
    <name evidence="5" type="ORF">CSW23_05285</name>
    <name evidence="4" type="ORF">CSW27_03995</name>
    <name evidence="3" type="ORF">CSW40_04320</name>
    <name evidence="1" type="ORF">CSW47_14750</name>
    <name evidence="2" type="ORF">CSW50_08940</name>
</gene>
<dbReference type="Proteomes" id="UP000287467">
    <property type="component" value="Unassembled WGS sequence"/>
</dbReference>
<evidence type="ECO:0000313" key="5">
    <source>
        <dbReference type="EMBL" id="RTI18093.1"/>
    </source>
</evidence>
<dbReference type="RefSeq" id="WP_015717492.1">
    <property type="nucleotide sequence ID" value="NZ_PELM01000314.1"/>
</dbReference>
<dbReference type="EMBL" id="PELM01000314">
    <property type="protein sequence ID" value="RTH01762.1"/>
    <property type="molecule type" value="Genomic_DNA"/>
</dbReference>
<evidence type="ECO:0000313" key="8">
    <source>
        <dbReference type="Proteomes" id="UP000286734"/>
    </source>
</evidence>
<dbReference type="EMBL" id="PEMN01000133">
    <property type="protein sequence ID" value="RTI18093.1"/>
    <property type="molecule type" value="Genomic_DNA"/>
</dbReference>
<evidence type="ECO:0000313" key="3">
    <source>
        <dbReference type="EMBL" id="RTH26741.1"/>
    </source>
</evidence>
<proteinExistence type="predicted"/>
<dbReference type="EMBL" id="PEMW01000210">
    <property type="protein sequence ID" value="RTI54788.1"/>
    <property type="molecule type" value="Genomic_DNA"/>
</dbReference>
<name>A0A430V1J8_THESC</name>
<accession>A0A430V1J8</accession>
<evidence type="ECO:0000313" key="2">
    <source>
        <dbReference type="EMBL" id="RTH01762.1"/>
    </source>
</evidence>
<evidence type="ECO:0000313" key="6">
    <source>
        <dbReference type="EMBL" id="RTI54788.1"/>
    </source>
</evidence>
<evidence type="ECO:0000313" key="12">
    <source>
        <dbReference type="Proteomes" id="UP000288082"/>
    </source>
</evidence>
<reference evidence="7 8" key="1">
    <citation type="journal article" date="2019" name="Extremophiles">
        <title>Biogeography of thermophiles and predominance of Thermus scotoductus in domestic water heaters.</title>
        <authorList>
            <person name="Wilpiszeski R.L."/>
            <person name="Zhang Z."/>
            <person name="House C.H."/>
        </authorList>
    </citation>
    <scope>NUCLEOTIDE SEQUENCE [LARGE SCALE GENOMIC DNA]</scope>
    <source>
        <strain evidence="5 11">10_S10</strain>
        <strain evidence="4 9">14_S14</strain>
        <strain evidence="6 10">1_S1</strain>
        <strain evidence="3 7">27_S27</strain>
        <strain evidence="1 8">34_S34</strain>
        <strain evidence="2 12">38_S38</strain>
    </source>
</reference>
<sequence>MKTLDLLNDLETTARYIATEVKHLRDNLTKLPPQEVKPFHQDLQNALDTLRTIAYRLYHLSVLSTKDEDNSGPNLRKELGL</sequence>